<evidence type="ECO:0000256" key="1">
    <source>
        <dbReference type="SAM" id="MobiDB-lite"/>
    </source>
</evidence>
<proteinExistence type="predicted"/>
<reference evidence="2 3" key="1">
    <citation type="submission" date="2024-02" db="EMBL/GenBank/DDBJ databases">
        <title>High-quality chromosome-scale genome assembly of Pensacola bahiagrass (Paspalum notatum Flugge var. saurae).</title>
        <authorList>
            <person name="Vega J.M."/>
            <person name="Podio M."/>
            <person name="Orjuela J."/>
            <person name="Siena L.A."/>
            <person name="Pessino S.C."/>
            <person name="Combes M.C."/>
            <person name="Mariac C."/>
            <person name="Albertini E."/>
            <person name="Pupilli F."/>
            <person name="Ortiz J.P.A."/>
            <person name="Leblanc O."/>
        </authorList>
    </citation>
    <scope>NUCLEOTIDE SEQUENCE [LARGE SCALE GENOMIC DNA]</scope>
    <source>
        <strain evidence="2">R1</strain>
        <tissue evidence="2">Leaf</tissue>
    </source>
</reference>
<dbReference type="AlphaFoldDB" id="A0AAQ3TN22"/>
<feature type="compositionally biased region" description="Low complexity" evidence="1">
    <location>
        <begin position="144"/>
        <end position="156"/>
    </location>
</feature>
<protein>
    <submittedName>
        <fullName evidence="2">Uncharacterized protein</fullName>
    </submittedName>
</protein>
<dbReference type="EMBL" id="CP144749">
    <property type="protein sequence ID" value="WVZ77159.1"/>
    <property type="molecule type" value="Genomic_DNA"/>
</dbReference>
<organism evidence="2 3">
    <name type="scientific">Paspalum notatum var. saurae</name>
    <dbReference type="NCBI Taxonomy" id="547442"/>
    <lineage>
        <taxon>Eukaryota</taxon>
        <taxon>Viridiplantae</taxon>
        <taxon>Streptophyta</taxon>
        <taxon>Embryophyta</taxon>
        <taxon>Tracheophyta</taxon>
        <taxon>Spermatophyta</taxon>
        <taxon>Magnoliopsida</taxon>
        <taxon>Liliopsida</taxon>
        <taxon>Poales</taxon>
        <taxon>Poaceae</taxon>
        <taxon>PACMAD clade</taxon>
        <taxon>Panicoideae</taxon>
        <taxon>Andropogonodae</taxon>
        <taxon>Paspaleae</taxon>
        <taxon>Paspalinae</taxon>
        <taxon>Paspalum</taxon>
    </lineage>
</organism>
<accession>A0AAQ3TN22</accession>
<feature type="region of interest" description="Disordered" evidence="1">
    <location>
        <begin position="129"/>
        <end position="156"/>
    </location>
</feature>
<evidence type="ECO:0000313" key="3">
    <source>
        <dbReference type="Proteomes" id="UP001341281"/>
    </source>
</evidence>
<name>A0AAQ3TN22_PASNO</name>
<evidence type="ECO:0000313" key="2">
    <source>
        <dbReference type="EMBL" id="WVZ77159.1"/>
    </source>
</evidence>
<gene>
    <name evidence="2" type="ORF">U9M48_025057</name>
</gene>
<keyword evidence="3" id="KW-1185">Reference proteome</keyword>
<dbReference type="Proteomes" id="UP001341281">
    <property type="component" value="Chromosome 05"/>
</dbReference>
<sequence>MAAAVRCISFGLERQLGLEFRFKRGPGVGTGTHKKQKVDKLSRVPRGQLQLYCDLADAKLLTDATEPRLAREVDKCCVVGYISWGKALDIWTQHQQPHSQWRIFGKEIDVLSSSSKRVYIHCISVTPTRRDHKAAGHPPPRARSPPSEAAAAIPTSAGLRRHELEEGIKSRRA</sequence>